<dbReference type="Gene3D" id="2.30.130.110">
    <property type="match status" value="1"/>
</dbReference>
<name>A0ABV1ESA5_9FIRM</name>
<gene>
    <name evidence="4" type="ORF">WMO45_13140</name>
</gene>
<dbReference type="InterPro" id="IPR013974">
    <property type="entry name" value="SAF"/>
</dbReference>
<dbReference type="Proteomes" id="UP001440599">
    <property type="component" value="Unassembled WGS sequence"/>
</dbReference>
<dbReference type="EMBL" id="JBBMFT010000014">
    <property type="protein sequence ID" value="MEQ2457466.1"/>
    <property type="molecule type" value="Genomic_DNA"/>
</dbReference>
<keyword evidence="5" id="KW-1185">Reference proteome</keyword>
<dbReference type="RefSeq" id="WP_349141333.1">
    <property type="nucleotide sequence ID" value="NZ_JBBMFT010000014.1"/>
</dbReference>
<feature type="domain" description="SAF" evidence="3">
    <location>
        <begin position="10"/>
        <end position="81"/>
    </location>
</feature>
<comment type="caution">
    <text evidence="4">The sequence shown here is derived from an EMBL/GenBank/DDBJ whole genome shotgun (WGS) entry which is preliminary data.</text>
</comment>
<dbReference type="InterPro" id="IPR052172">
    <property type="entry name" value="UxaA_altronate/galactarate_dh"/>
</dbReference>
<accession>A0ABV1ESA5</accession>
<dbReference type="PANTHER" id="PTHR30536">
    <property type="entry name" value="ALTRONATE/GALACTARATE DEHYDRATASE"/>
    <property type="match status" value="1"/>
</dbReference>
<evidence type="ECO:0000259" key="3">
    <source>
        <dbReference type="SMART" id="SM00858"/>
    </source>
</evidence>
<dbReference type="InterPro" id="IPR007392">
    <property type="entry name" value="GD_AH_second"/>
</dbReference>
<evidence type="ECO:0000256" key="2">
    <source>
        <dbReference type="ARBA" id="ARBA00023239"/>
    </source>
</evidence>
<reference evidence="4 5" key="1">
    <citation type="submission" date="2024-03" db="EMBL/GenBank/DDBJ databases">
        <title>Human intestinal bacterial collection.</title>
        <authorList>
            <person name="Pauvert C."/>
            <person name="Hitch T.C.A."/>
            <person name="Clavel T."/>
        </authorList>
    </citation>
    <scope>NUCLEOTIDE SEQUENCE [LARGE SCALE GENOMIC DNA]</scope>
    <source>
        <strain evidence="4 5">CLA-AP-H34</strain>
    </source>
</reference>
<keyword evidence="2" id="KW-0456">Lyase</keyword>
<proteinExistence type="inferred from homology"/>
<dbReference type="PANTHER" id="PTHR30536:SF5">
    <property type="entry name" value="ALTRONATE DEHYDRATASE"/>
    <property type="match status" value="1"/>
</dbReference>
<dbReference type="CDD" id="cd11613">
    <property type="entry name" value="SAF_AH_GD"/>
    <property type="match status" value="1"/>
</dbReference>
<evidence type="ECO:0000256" key="1">
    <source>
        <dbReference type="ARBA" id="ARBA00010986"/>
    </source>
</evidence>
<comment type="similarity">
    <text evidence="1">Belongs to the UxaA family.</text>
</comment>
<sequence length="492" mass="52559">MKLIHIHPLDNVAVALETIPAGECFTLDGYTVTALEEIQRGHKVALTAIAEGEPVIKYGCAIGLAKAPIAPGAWVHTHNVRTGLSEDADYTYCHKSYDLPQTAPRTFQGFRRADGRAAIRNELWIIPTVGCVNSVAQRLVQENQHLVSGTVEGLYTFPHPFGCSQMGGDHAQTRKLLAALTRHPNAGGVLVLSLGCENLTQEQFKAELGEWDERRVKFLVCQDVEDEAAAGAALLKELADYAGSFQREEIPASELVVGMKCGGSDGLSGITANPTVGRFSDRLIALGGSTVLTEVPEMFGAESILFSRCANEEVFDKAVHMVENFKHYFTSHGQVVYENPSPGNKAGGITTLEDKSCGCVQKGGSAQVADVLGYGEAVHTKGLNLLSGPGNDLVSATALTAAGAHMILFTTGRGTPFGAPAPTVKISTNTPLYEKKGGWIDFNAGTVAQGESLDDAGERLLDFVMEIASGKRTKTEEHGYREISIFKDGVVL</sequence>
<dbReference type="SMART" id="SM00858">
    <property type="entry name" value="SAF"/>
    <property type="match status" value="1"/>
</dbReference>
<protein>
    <submittedName>
        <fullName evidence="4">Altronate dehydratase family protein</fullName>
    </submittedName>
</protein>
<dbReference type="Pfam" id="PF04295">
    <property type="entry name" value="GD_AH_second"/>
    <property type="match status" value="1"/>
</dbReference>
<dbReference type="InterPro" id="IPR044144">
    <property type="entry name" value="SAF_UxaA/GarD"/>
</dbReference>
<organism evidence="4 5">
    <name type="scientific">Flavonifractor hominis</name>
    <dbReference type="NCBI Taxonomy" id="3133178"/>
    <lineage>
        <taxon>Bacteria</taxon>
        <taxon>Bacillati</taxon>
        <taxon>Bacillota</taxon>
        <taxon>Clostridia</taxon>
        <taxon>Eubacteriales</taxon>
        <taxon>Oscillospiraceae</taxon>
        <taxon>Flavonifractor</taxon>
    </lineage>
</organism>
<evidence type="ECO:0000313" key="5">
    <source>
        <dbReference type="Proteomes" id="UP001440599"/>
    </source>
</evidence>
<dbReference type="Pfam" id="PF08666">
    <property type="entry name" value="SAF"/>
    <property type="match status" value="1"/>
</dbReference>
<dbReference type="InterPro" id="IPR048332">
    <property type="entry name" value="GD_AH_C"/>
</dbReference>
<evidence type="ECO:0000313" key="4">
    <source>
        <dbReference type="EMBL" id="MEQ2457466.1"/>
    </source>
</evidence>
<dbReference type="Pfam" id="PF20629">
    <property type="entry name" value="GD_AH_C"/>
    <property type="match status" value="1"/>
</dbReference>